<dbReference type="EC" id="7.1.1.9" evidence="10"/>
<dbReference type="RefSeq" id="WP_185176257.1">
    <property type="nucleotide sequence ID" value="NZ_CP059404.1"/>
</dbReference>
<evidence type="ECO:0000256" key="3">
    <source>
        <dbReference type="ARBA" id="ARBA00006870"/>
    </source>
</evidence>
<dbReference type="GO" id="GO:0004129">
    <property type="term" value="F:cytochrome-c oxidase activity"/>
    <property type="evidence" value="ECO:0007669"/>
    <property type="project" value="UniProtKB-EC"/>
</dbReference>
<keyword evidence="8 10" id="KW-0472">Membrane</keyword>
<organism evidence="12 13">
    <name type="scientific">Corynebacterium incognita</name>
    <dbReference type="NCBI Taxonomy" id="2754725"/>
    <lineage>
        <taxon>Bacteria</taxon>
        <taxon>Bacillati</taxon>
        <taxon>Actinomycetota</taxon>
        <taxon>Actinomycetes</taxon>
        <taxon>Mycobacteriales</taxon>
        <taxon>Corynebacteriaceae</taxon>
        <taxon>Corynebacterium</taxon>
    </lineage>
</organism>
<dbReference type="Pfam" id="PF12270">
    <property type="entry name" value="Cyt_c_ox_IV"/>
    <property type="match status" value="1"/>
</dbReference>
<evidence type="ECO:0000256" key="6">
    <source>
        <dbReference type="ARBA" id="ARBA00022967"/>
    </source>
</evidence>
<evidence type="ECO:0000256" key="2">
    <source>
        <dbReference type="ARBA" id="ARBA00004651"/>
    </source>
</evidence>
<evidence type="ECO:0000256" key="4">
    <source>
        <dbReference type="ARBA" id="ARBA00022475"/>
    </source>
</evidence>
<evidence type="ECO:0000256" key="5">
    <source>
        <dbReference type="ARBA" id="ARBA00022692"/>
    </source>
</evidence>
<dbReference type="EMBL" id="CP059404">
    <property type="protein sequence ID" value="QNE89883.1"/>
    <property type="molecule type" value="Genomic_DNA"/>
</dbReference>
<accession>A0A7G7CQL7</accession>
<comment type="similarity">
    <text evidence="3 10">Belongs to the cytochrome c oxidase bacterial subunit CtaF family.</text>
</comment>
<comment type="subcellular location">
    <subcellularLocation>
        <location evidence="2">Cell membrane</location>
        <topology evidence="2">Multi-pass membrane protein</topology>
    </subcellularLocation>
</comment>
<dbReference type="AlphaFoldDB" id="A0A7G7CQL7"/>
<evidence type="ECO:0000256" key="1">
    <source>
        <dbReference type="ARBA" id="ARBA00002536"/>
    </source>
</evidence>
<keyword evidence="4 10" id="KW-1003">Cell membrane</keyword>
<keyword evidence="5 11" id="KW-0812">Transmembrane</keyword>
<comment type="catalytic activity">
    <reaction evidence="9 10">
        <text>4 Fe(II)-[cytochrome c] + O2 + 8 H(+)(in) = 4 Fe(III)-[cytochrome c] + 2 H2O + 4 H(+)(out)</text>
        <dbReference type="Rhea" id="RHEA:11436"/>
        <dbReference type="Rhea" id="RHEA-COMP:10350"/>
        <dbReference type="Rhea" id="RHEA-COMP:14399"/>
        <dbReference type="ChEBI" id="CHEBI:15377"/>
        <dbReference type="ChEBI" id="CHEBI:15378"/>
        <dbReference type="ChEBI" id="CHEBI:15379"/>
        <dbReference type="ChEBI" id="CHEBI:29033"/>
        <dbReference type="ChEBI" id="CHEBI:29034"/>
        <dbReference type="EC" id="7.1.1.9"/>
    </reaction>
</comment>
<reference evidence="12 13" key="1">
    <citation type="submission" date="2020-07" db="EMBL/GenBank/DDBJ databases">
        <title>Complete genome and description of Corynebacterium incognita strain Marseille-Q3630 sp. nov.</title>
        <authorList>
            <person name="Boxberger M."/>
        </authorList>
    </citation>
    <scope>NUCLEOTIDE SEQUENCE [LARGE SCALE GENOMIC DNA]</scope>
    <source>
        <strain evidence="12 13">Marseille-Q3630</strain>
    </source>
</reference>
<dbReference type="GO" id="GO:0005886">
    <property type="term" value="C:plasma membrane"/>
    <property type="evidence" value="ECO:0007669"/>
    <property type="project" value="UniProtKB-SubCell"/>
</dbReference>
<gene>
    <name evidence="12" type="ORF">H0194_02240</name>
</gene>
<feature type="transmembrane region" description="Helical" evidence="11">
    <location>
        <begin position="83"/>
        <end position="108"/>
    </location>
</feature>
<evidence type="ECO:0000256" key="7">
    <source>
        <dbReference type="ARBA" id="ARBA00022989"/>
    </source>
</evidence>
<evidence type="ECO:0000256" key="9">
    <source>
        <dbReference type="ARBA" id="ARBA00047816"/>
    </source>
</evidence>
<keyword evidence="6 10" id="KW-1278">Translocase</keyword>
<feature type="transmembrane region" description="Helical" evidence="11">
    <location>
        <begin position="7"/>
        <end position="28"/>
    </location>
</feature>
<dbReference type="PIRSF" id="PIRSF017385">
    <property type="entry name" value="CtaF"/>
    <property type="match status" value="1"/>
</dbReference>
<feature type="transmembrane region" description="Helical" evidence="11">
    <location>
        <begin position="114"/>
        <end position="138"/>
    </location>
</feature>
<comment type="subunit">
    <text evidence="10">Associates with subunits I, II and III to form cytochrome c oxidase.</text>
</comment>
<evidence type="ECO:0000256" key="11">
    <source>
        <dbReference type="SAM" id="Phobius"/>
    </source>
</evidence>
<dbReference type="Proteomes" id="UP000515743">
    <property type="component" value="Chromosome"/>
</dbReference>
<protein>
    <recommendedName>
        <fullName evidence="10">Cytochrome c oxidase polypeptide 4</fullName>
        <ecNumber evidence="10">7.1.1.9</ecNumber>
    </recommendedName>
    <alternativeName>
        <fullName evidence="10">Cytochrome aa3 subunit 4</fullName>
    </alternativeName>
    <alternativeName>
        <fullName evidence="10">Cytochrome c oxidase polypeptide IV</fullName>
    </alternativeName>
</protein>
<dbReference type="GO" id="GO:0022900">
    <property type="term" value="P:electron transport chain"/>
    <property type="evidence" value="ECO:0007669"/>
    <property type="project" value="InterPro"/>
</dbReference>
<feature type="transmembrane region" description="Helical" evidence="11">
    <location>
        <begin position="40"/>
        <end position="62"/>
    </location>
</feature>
<evidence type="ECO:0000313" key="13">
    <source>
        <dbReference type="Proteomes" id="UP000515743"/>
    </source>
</evidence>
<comment type="function">
    <text evidence="1 10">Part of cytochrome c oxidase, its function is unknown.</text>
</comment>
<evidence type="ECO:0000256" key="8">
    <source>
        <dbReference type="ARBA" id="ARBA00023136"/>
    </source>
</evidence>
<dbReference type="KEGG" id="cik:H0194_02240"/>
<dbReference type="InterPro" id="IPR021050">
    <property type="entry name" value="Cyt_c_oxidase_su4_actinobac"/>
</dbReference>
<proteinExistence type="inferred from homology"/>
<sequence>MRAGSKVFYAIATYLGISLIVYIFGTVYVKDDGYLYGAEWAGTVGLLLAFLLAMMLAGYLHFTEARMDILPEDWEEAEVEDKAGIYGFFSPWSIWPFFMSVAIALLGFGIIFMYYWLIAFGAAALVFACGGLSLQYGLPKEKH</sequence>
<evidence type="ECO:0000313" key="12">
    <source>
        <dbReference type="EMBL" id="QNE89883.1"/>
    </source>
</evidence>
<keyword evidence="7 11" id="KW-1133">Transmembrane helix</keyword>
<evidence type="ECO:0000256" key="10">
    <source>
        <dbReference type="PIRNR" id="PIRNR017385"/>
    </source>
</evidence>
<name>A0A7G7CQL7_9CORY</name>
<keyword evidence="13" id="KW-1185">Reference proteome</keyword>